<dbReference type="SUPFAM" id="SSF50978">
    <property type="entry name" value="WD40 repeat-like"/>
    <property type="match status" value="2"/>
</dbReference>
<dbReference type="Gene3D" id="2.130.10.10">
    <property type="entry name" value="YVTN repeat-like/Quinoprotein amine dehydrogenase"/>
    <property type="match status" value="2"/>
</dbReference>
<evidence type="ECO:0000256" key="1">
    <source>
        <dbReference type="ARBA" id="ARBA00004138"/>
    </source>
</evidence>
<protein>
    <recommendedName>
        <fullName evidence="9">Intraflagellar transport protein 172 homolog</fullName>
    </recommendedName>
</protein>
<proteinExistence type="inferred from homology"/>
<dbReference type="InterPro" id="IPR056168">
    <property type="entry name" value="TPR_IF140/IFT172/WDR19"/>
</dbReference>
<dbReference type="FunCoup" id="A0A067RFG0">
    <property type="interactions" value="73"/>
</dbReference>
<comment type="similarity">
    <text evidence="8">Belongs to the IFT172 family.</text>
</comment>
<evidence type="ECO:0000256" key="9">
    <source>
        <dbReference type="ARBA" id="ARBA00073483"/>
    </source>
</evidence>
<dbReference type="FunFam" id="1.25.40.470:FF:000008">
    <property type="entry name" value="Intraflagellar transport protein 172 homolog"/>
    <property type="match status" value="1"/>
</dbReference>
<evidence type="ECO:0000313" key="12">
    <source>
        <dbReference type="EMBL" id="KDR17746.1"/>
    </source>
</evidence>
<dbReference type="Pfam" id="PF24762">
    <property type="entry name" value="TPR_IF140-IFT172"/>
    <property type="match status" value="1"/>
</dbReference>
<dbReference type="InParanoid" id="A0A067RFG0"/>
<organism evidence="12 13">
    <name type="scientific">Zootermopsis nevadensis</name>
    <name type="common">Dampwood termite</name>
    <dbReference type="NCBI Taxonomy" id="136037"/>
    <lineage>
        <taxon>Eukaryota</taxon>
        <taxon>Metazoa</taxon>
        <taxon>Ecdysozoa</taxon>
        <taxon>Arthropoda</taxon>
        <taxon>Hexapoda</taxon>
        <taxon>Insecta</taxon>
        <taxon>Pterygota</taxon>
        <taxon>Neoptera</taxon>
        <taxon>Polyneoptera</taxon>
        <taxon>Dictyoptera</taxon>
        <taxon>Blattodea</taxon>
        <taxon>Blattoidea</taxon>
        <taxon>Termitoidae</taxon>
        <taxon>Termopsidae</taxon>
        <taxon>Zootermopsis</taxon>
    </lineage>
</organism>
<dbReference type="InterPro" id="IPR001680">
    <property type="entry name" value="WD40_rpt"/>
</dbReference>
<dbReference type="EMBL" id="KK852721">
    <property type="protein sequence ID" value="KDR17746.1"/>
    <property type="molecule type" value="Genomic_DNA"/>
</dbReference>
<evidence type="ECO:0000256" key="2">
    <source>
        <dbReference type="ARBA" id="ARBA00022473"/>
    </source>
</evidence>
<evidence type="ECO:0000256" key="6">
    <source>
        <dbReference type="ARBA" id="ARBA00023069"/>
    </source>
</evidence>
<dbReference type="Gene3D" id="1.25.40.470">
    <property type="match status" value="3"/>
</dbReference>
<feature type="domain" description="IFT80/172/WDR35 TPR" evidence="10">
    <location>
        <begin position="626"/>
        <end position="756"/>
    </location>
</feature>
<evidence type="ECO:0000256" key="7">
    <source>
        <dbReference type="ARBA" id="ARBA00023273"/>
    </source>
</evidence>
<feature type="domain" description="IF140/IFT172/WDR19 TPR" evidence="11">
    <location>
        <begin position="960"/>
        <end position="1189"/>
    </location>
</feature>
<name>A0A067RFG0_ZOONE</name>
<dbReference type="eggNOG" id="KOG3616">
    <property type="taxonomic scope" value="Eukaryota"/>
</dbReference>
<evidence type="ECO:0000256" key="4">
    <source>
        <dbReference type="ARBA" id="ARBA00022737"/>
    </source>
</evidence>
<dbReference type="OMA" id="LKRTIWQ"/>
<dbReference type="SUPFAM" id="SSF48452">
    <property type="entry name" value="TPR-like"/>
    <property type="match status" value="1"/>
</dbReference>
<keyword evidence="13" id="KW-1185">Reference proteome</keyword>
<evidence type="ECO:0000313" key="13">
    <source>
        <dbReference type="Proteomes" id="UP000027135"/>
    </source>
</evidence>
<dbReference type="InterPro" id="IPR015943">
    <property type="entry name" value="WD40/YVTN_repeat-like_dom_sf"/>
</dbReference>
<reference evidence="12 13" key="1">
    <citation type="journal article" date="2014" name="Nat. Commun.">
        <title>Molecular traces of alternative social organization in a termite genome.</title>
        <authorList>
            <person name="Terrapon N."/>
            <person name="Li C."/>
            <person name="Robertson H.M."/>
            <person name="Ji L."/>
            <person name="Meng X."/>
            <person name="Booth W."/>
            <person name="Chen Z."/>
            <person name="Childers C.P."/>
            <person name="Glastad K.M."/>
            <person name="Gokhale K."/>
            <person name="Gowin J."/>
            <person name="Gronenberg W."/>
            <person name="Hermansen R.A."/>
            <person name="Hu H."/>
            <person name="Hunt B.G."/>
            <person name="Huylmans A.K."/>
            <person name="Khalil S.M."/>
            <person name="Mitchell R.D."/>
            <person name="Munoz-Torres M.C."/>
            <person name="Mustard J.A."/>
            <person name="Pan H."/>
            <person name="Reese J.T."/>
            <person name="Scharf M.E."/>
            <person name="Sun F."/>
            <person name="Vogel H."/>
            <person name="Xiao J."/>
            <person name="Yang W."/>
            <person name="Yang Z."/>
            <person name="Yang Z."/>
            <person name="Zhou J."/>
            <person name="Zhu J."/>
            <person name="Brent C.S."/>
            <person name="Elsik C.G."/>
            <person name="Goodisman M.A."/>
            <person name="Liberles D.A."/>
            <person name="Roe R.M."/>
            <person name="Vargo E.L."/>
            <person name="Vilcinskas A."/>
            <person name="Wang J."/>
            <person name="Bornberg-Bauer E."/>
            <person name="Korb J."/>
            <person name="Zhang G."/>
            <person name="Liebig J."/>
        </authorList>
    </citation>
    <scope>NUCLEOTIDE SEQUENCE [LARGE SCALE GENOMIC DNA]</scope>
    <source>
        <tissue evidence="12">Whole organism</tissue>
    </source>
</reference>
<accession>A0A067RFG0</accession>
<gene>
    <name evidence="12" type="ORF">L798_08338</name>
</gene>
<evidence type="ECO:0000259" key="10">
    <source>
        <dbReference type="Pfam" id="PF23387"/>
    </source>
</evidence>
<dbReference type="InterPro" id="IPR011990">
    <property type="entry name" value="TPR-like_helical_dom_sf"/>
</dbReference>
<dbReference type="InterPro" id="IPR036322">
    <property type="entry name" value="WD40_repeat_dom_sf"/>
</dbReference>
<comment type="subcellular location">
    <subcellularLocation>
        <location evidence="1">Cell projection</location>
        <location evidence="1">Cilium</location>
    </subcellularLocation>
</comment>
<dbReference type="FunFam" id="1.25.40.470:FF:000012">
    <property type="entry name" value="intraflagellar transport protein 172 homolog"/>
    <property type="match status" value="1"/>
</dbReference>
<dbReference type="STRING" id="136037.A0A067RFG0"/>
<dbReference type="GO" id="GO:0030992">
    <property type="term" value="C:intraciliary transport particle B"/>
    <property type="evidence" value="ECO:0007669"/>
    <property type="project" value="TreeGrafter"/>
</dbReference>
<keyword evidence="3" id="KW-0853">WD repeat</keyword>
<dbReference type="SMART" id="SM00320">
    <property type="entry name" value="WD40"/>
    <property type="match status" value="7"/>
</dbReference>
<dbReference type="Proteomes" id="UP000027135">
    <property type="component" value="Unassembled WGS sequence"/>
</dbReference>
<evidence type="ECO:0000259" key="11">
    <source>
        <dbReference type="Pfam" id="PF24762"/>
    </source>
</evidence>
<keyword evidence="12" id="KW-0282">Flagellum</keyword>
<evidence type="ECO:0000256" key="5">
    <source>
        <dbReference type="ARBA" id="ARBA00022803"/>
    </source>
</evidence>
<dbReference type="Pfam" id="PF00400">
    <property type="entry name" value="WD40"/>
    <property type="match status" value="1"/>
</dbReference>
<keyword evidence="5" id="KW-0802">TPR repeat</keyword>
<dbReference type="FunFam" id="2.130.10.10:FF:002910">
    <property type="entry name" value="Predicted protein"/>
    <property type="match status" value="1"/>
</dbReference>
<keyword evidence="7" id="KW-0966">Cell projection</keyword>
<sequence>MQLKHLKTIMQAEDGMAKIAAIAWAPNNVKLAICTSDRVIHLFDEMGEKRDKFSTKPVKPKYGKKSYVIKGLAFSPDSTKIAVGQSDNIIYVYKIGEEWGEKKVICNKFPQQSAVTCLIWLSEGRIIFGQADGKVRSANHKNNKSQTLYATDSYVVSLASNPRGTGFLSGHADGTIVRYYVIEDSTMEQQGRVVVHSAAPYALAWPMGHVLAAGCDRRVILYSRDGLVARQFDYSRDDTEKEFTVACCSPSGQAVAVGSFDRLRVFSWSPRKSSWEENQAKEIPYLYTITALSWKRDGSRVVCGALCGAVEMFESVLKRTLWKNKFEMTYVGPSQVLVKPLAPGSRGVILKSHYGYEIDDVRIMGRDNYLVARTSETVLLGDLQRNLLSEVLWTHTGRNEKFYFDNPTVCLIFNAGELSLVEYGQNDILGSVRTEFMNPHQISVRLNERHLNTAENNKKLAYLQDLKTICIVDLVYGTTVSQITHDSKIDWLELNETGRKLLFRDKKMRLTLLDILRDQKNSILNFCTFWVPGSDVVVAQSRNNLCVWYNINVPEQVTLFSIKGEIADVIRADGRTEVIVQEGQHQLGYELDEGLIEFGTAVHDNDFGRAIMFLESLGDKPEAEAMWSNLASLAVDKNKLQVAERCYAALGDVAQTHYLRETIKIADEYAKENAGNGMACPEVWARLAILNKRLKDAEAIYLEQNQLDEALNMYQRFHKWDEALALAELKSHPKYEELREKHMKWLMETNQEERAGEIKEKDGDYSTALNLYLKANLSTKASRLIQNNPEMLRNDELVAKVLSALLRGKLFEQAGELYEKVNQTEKAFECYRKAQAFPRAIELARFVSPSEVVHLEEQWGDHLAANRQLDAAISHYIEAGKTLKALEAAVGAKQWKKSVQIIQVILCNNLLQEFSWEVFDHSPYSPDLAPSHFHLFLHLKKFLSVFDFIGEWDKAHKLASQYLDSNEVSTMYISQAKTLEEQGNLREAEKLYLYVPEPDMAISMYKKHHQYDQMMRLVNQHHSELVQTTHLHLAQEMEAQNNWKGAEQHYLNAGDWKGAVNMYRAASLWEDAYRVAKNNGGQQASQQVAFLWAKSLGGDSAVKLLTKFNLLETSIDYACEIYQFEFAFDLARTGMKSKMSDIHYKYAMSLEDDGKFEDAEKEFVKAGKPKEAVLMYVHNQDWKNAQRVAEEHDPVSVTEVLLGQAKDVFNSKNYPQFESLLLRAQRPELIIKHYQDSGMWVDALRVCREYLPSHLPALQAEYDREVGSKGSRDVVSVLAQAREWEQSGEYKTAVDCLLKVNTSLTKDQNVIIKAWTQAAELTTKYLEGQQAVEVAKVLGPRLLDIQQHNLAAHVYLGVDLIKEAIDTFIHAEDWIKAKRVAKELEPSYEDYVDERYKDWLRRQGRAEQLADVDIIGALDLLAEQGQWVKCLETAKQNGSQVLHKYVALYATQLIKDGYPLEALGLYVKYGAPLYLQNYNIYKRIAMDIFNMSSLSGPDAYNTWAQLRNMLLSLTEAMKTSSEAGSALHDEFDTLLVISHYYATRTASREIKTLDHLVAKLSTSLLRHTDIIPADKAFCEAGVDCRAVGQESEAFVFLNHYLDLCEAIEEGNLDLLDNSDFTNTDFPIEIPLPASLHISSQQQEDIKEWVLAISIDQKVDQVLPMDERGLTPSSLTSPNRSGPPALPCVVSGFPVLSDRGRKPIEFKRQGKQANRDDWNKLMMAAKMAPETHITDVLSFIGEWCGGSPSFSFQ</sequence>
<dbReference type="GO" id="GO:0036064">
    <property type="term" value="C:ciliary basal body"/>
    <property type="evidence" value="ECO:0007669"/>
    <property type="project" value="TreeGrafter"/>
</dbReference>
<keyword evidence="4" id="KW-0677">Repeat</keyword>
<evidence type="ECO:0000256" key="3">
    <source>
        <dbReference type="ARBA" id="ARBA00022574"/>
    </source>
</evidence>
<keyword evidence="2" id="KW-0217">Developmental protein</keyword>
<dbReference type="FunFam" id="1.25.40.470:FF:000013">
    <property type="entry name" value="intraflagellar transport protein 172 homolog"/>
    <property type="match status" value="1"/>
</dbReference>
<keyword evidence="6" id="KW-0969">Cilium</keyword>
<dbReference type="GO" id="GO:0042073">
    <property type="term" value="P:intraciliary transport"/>
    <property type="evidence" value="ECO:0007669"/>
    <property type="project" value="TreeGrafter"/>
</dbReference>
<dbReference type="InterPro" id="IPR056157">
    <property type="entry name" value="TPR_IFT80_172_dom"/>
</dbReference>
<evidence type="ECO:0000256" key="8">
    <source>
        <dbReference type="ARBA" id="ARBA00038130"/>
    </source>
</evidence>
<dbReference type="PANTHER" id="PTHR15722">
    <property type="entry name" value="IFT140/172-RELATED"/>
    <property type="match status" value="1"/>
</dbReference>
<dbReference type="Pfam" id="PF23387">
    <property type="entry name" value="TPR_IFT80_172"/>
    <property type="match status" value="1"/>
</dbReference>
<dbReference type="GO" id="GO:0005930">
    <property type="term" value="C:axoneme"/>
    <property type="evidence" value="ECO:0007669"/>
    <property type="project" value="TreeGrafter"/>
</dbReference>
<dbReference type="PANTHER" id="PTHR15722:SF2">
    <property type="entry name" value="INTRAFLAGELLAR TRANSPORT PROTEIN 172 HOMOLOG"/>
    <property type="match status" value="1"/>
</dbReference>